<feature type="compositionally biased region" description="Basic and acidic residues" evidence="1">
    <location>
        <begin position="49"/>
        <end position="58"/>
    </location>
</feature>
<accession>A0A1B1KHD9</accession>
<dbReference type="AlphaFoldDB" id="A0A1B1KHD9"/>
<proteinExistence type="predicted"/>
<sequence>MTGTYDLSSAATPRVTTVVCAHGMQRVRTSRLSADDSDASSRRSSVKSSPDRPYERSAMRLARHSPCAVMIRCGVPARMLIIVPWTSGGGNRLEESRDEQQVSSVVRVAAAAFAQSAPNVISPVEHRFGRSVFAPVWRGGPAGARPQHCIPDSCVAGAPAGNCRGIQVLGPFTGCEPPFRRSFEKVPFATSGLGGLPTMVRK</sequence>
<geneLocation type="plasmid" evidence="3">
    <name>pr1cp1</name>
</geneLocation>
<dbReference type="Proteomes" id="UP000186108">
    <property type="component" value="Plasmid pR1CP1"/>
</dbReference>
<evidence type="ECO:0000256" key="1">
    <source>
        <dbReference type="SAM" id="MobiDB-lite"/>
    </source>
</evidence>
<evidence type="ECO:0000313" key="3">
    <source>
        <dbReference type="Proteomes" id="UP000186108"/>
    </source>
</evidence>
<evidence type="ECO:0000313" key="2">
    <source>
        <dbReference type="EMBL" id="ANS32032.1"/>
    </source>
</evidence>
<name>A0A1B1KHD9_RHOOP</name>
<dbReference type="EMBL" id="CP009112">
    <property type="protein sequence ID" value="ANS32032.1"/>
    <property type="molecule type" value="Genomic_DNA"/>
</dbReference>
<keyword evidence="2" id="KW-0614">Plasmid</keyword>
<reference evidence="2 3" key="1">
    <citation type="submission" date="2014-07" db="EMBL/GenBank/DDBJ databases">
        <authorList>
            <person name="Zhang J.E."/>
            <person name="Yang H."/>
            <person name="Guo J."/>
            <person name="Deng Z."/>
            <person name="Luo H."/>
            <person name="Luo M."/>
            <person name="Zhao B."/>
        </authorList>
    </citation>
    <scope>NUCLEOTIDE SEQUENCE [LARGE SCALE GENOMIC DNA]</scope>
    <source>
        <strain evidence="2 3">1CP</strain>
        <plasmid evidence="3">Plasmid pr1cp1</plasmid>
    </source>
</reference>
<feature type="region of interest" description="Disordered" evidence="1">
    <location>
        <begin position="29"/>
        <end position="58"/>
    </location>
</feature>
<organism evidence="2 3">
    <name type="scientific">Rhodococcus opacus</name>
    <name type="common">Nocardia opaca</name>
    <dbReference type="NCBI Taxonomy" id="37919"/>
    <lineage>
        <taxon>Bacteria</taxon>
        <taxon>Bacillati</taxon>
        <taxon>Actinomycetota</taxon>
        <taxon>Actinomycetes</taxon>
        <taxon>Mycobacteriales</taxon>
        <taxon>Nocardiaceae</taxon>
        <taxon>Rhodococcus</taxon>
    </lineage>
</organism>
<protein>
    <submittedName>
        <fullName evidence="2">Uncharacterized protein</fullName>
    </submittedName>
</protein>
<gene>
    <name evidence="2" type="ORF">R1CP_37130</name>
</gene>